<dbReference type="InterPro" id="IPR036264">
    <property type="entry name" value="Bact_exopeptidase_dim_dom"/>
</dbReference>
<name>A0ABV9E2S1_9ACTN</name>
<dbReference type="Pfam" id="PF01546">
    <property type="entry name" value="Peptidase_M20"/>
    <property type="match status" value="1"/>
</dbReference>
<keyword evidence="2" id="KW-0378">Hydrolase</keyword>
<comment type="caution">
    <text evidence="3">The sequence shown here is derived from an EMBL/GenBank/DDBJ whole genome shotgun (WGS) entry which is preliminary data.</text>
</comment>
<dbReference type="InterPro" id="IPR010158">
    <property type="entry name" value="Amidase_Cbmase"/>
</dbReference>
<reference evidence="4" key="1">
    <citation type="journal article" date="2019" name="Int. J. Syst. Evol. Microbiol.">
        <title>The Global Catalogue of Microorganisms (GCM) 10K type strain sequencing project: providing services to taxonomists for standard genome sequencing and annotation.</title>
        <authorList>
            <consortium name="The Broad Institute Genomics Platform"/>
            <consortium name="The Broad Institute Genome Sequencing Center for Infectious Disease"/>
            <person name="Wu L."/>
            <person name="Ma J."/>
        </authorList>
    </citation>
    <scope>NUCLEOTIDE SEQUENCE [LARGE SCALE GENOMIC DNA]</scope>
    <source>
        <strain evidence="4">XZYJ18</strain>
    </source>
</reference>
<evidence type="ECO:0000313" key="4">
    <source>
        <dbReference type="Proteomes" id="UP001595923"/>
    </source>
</evidence>
<dbReference type="SUPFAM" id="SSF53187">
    <property type="entry name" value="Zn-dependent exopeptidases"/>
    <property type="match status" value="1"/>
</dbReference>
<dbReference type="Proteomes" id="UP001595923">
    <property type="component" value="Unassembled WGS sequence"/>
</dbReference>
<dbReference type="Gene3D" id="3.40.630.10">
    <property type="entry name" value="Zn peptidases"/>
    <property type="match status" value="1"/>
</dbReference>
<accession>A0ABV9E2S1</accession>
<dbReference type="NCBIfam" id="NF006770">
    <property type="entry name" value="PRK09290.1-4"/>
    <property type="match status" value="1"/>
</dbReference>
<dbReference type="NCBIfam" id="TIGR01879">
    <property type="entry name" value="hydantase"/>
    <property type="match status" value="1"/>
</dbReference>
<gene>
    <name evidence="3" type="ORF">ACFO4E_26170</name>
</gene>
<dbReference type="PANTHER" id="PTHR32494:SF5">
    <property type="entry name" value="ALLANTOATE AMIDOHYDROLASE"/>
    <property type="match status" value="1"/>
</dbReference>
<keyword evidence="4" id="KW-1185">Reference proteome</keyword>
<organism evidence="3 4">
    <name type="scientific">Nocardiopsis mangrovi</name>
    <dbReference type="NCBI Taxonomy" id="1179818"/>
    <lineage>
        <taxon>Bacteria</taxon>
        <taxon>Bacillati</taxon>
        <taxon>Actinomycetota</taxon>
        <taxon>Actinomycetes</taxon>
        <taxon>Streptosporangiales</taxon>
        <taxon>Nocardiopsidaceae</taxon>
        <taxon>Nocardiopsis</taxon>
    </lineage>
</organism>
<dbReference type="EMBL" id="JBHSFQ010000036">
    <property type="protein sequence ID" value="MFC4565357.1"/>
    <property type="molecule type" value="Genomic_DNA"/>
</dbReference>
<proteinExistence type="inferred from homology"/>
<dbReference type="SUPFAM" id="SSF55031">
    <property type="entry name" value="Bacterial exopeptidase dimerisation domain"/>
    <property type="match status" value="1"/>
</dbReference>
<evidence type="ECO:0000313" key="3">
    <source>
        <dbReference type="EMBL" id="MFC4565357.1"/>
    </source>
</evidence>
<comment type="similarity">
    <text evidence="1">Belongs to the peptidase M20 family.</text>
</comment>
<dbReference type="PANTHER" id="PTHR32494">
    <property type="entry name" value="ALLANTOATE DEIMINASE-RELATED"/>
    <property type="match status" value="1"/>
</dbReference>
<evidence type="ECO:0000256" key="1">
    <source>
        <dbReference type="ARBA" id="ARBA00006153"/>
    </source>
</evidence>
<protein>
    <submittedName>
        <fullName evidence="3">Allantoate amidohydrolase</fullName>
    </submittedName>
</protein>
<dbReference type="RefSeq" id="WP_378579222.1">
    <property type="nucleotide sequence ID" value="NZ_JBHSFQ010000036.1"/>
</dbReference>
<dbReference type="InterPro" id="IPR002933">
    <property type="entry name" value="Peptidase_M20"/>
</dbReference>
<evidence type="ECO:0000256" key="2">
    <source>
        <dbReference type="ARBA" id="ARBA00022801"/>
    </source>
</evidence>
<dbReference type="Gene3D" id="3.30.70.360">
    <property type="match status" value="1"/>
</dbReference>
<sequence>MSETFDDLWAGLAPLGRDRTTGGYRRFSWTPADRDVRAWFTEAAGGLGLDVRADGNGNLWAWWGEPGPGAVVTGSHLDSVPDGGAFDGPLGVAGALAAVAELRRRGLRPDRPLAVTVFVEEEGARFGVPCLGSRLLTGAITAHRAAGLTDADGVTWSSAMEAAGLDPSGIGPDPDLVANIGAFVELHVEQGRGLVHSGAPVGVAGSVWPHGRWRMDFSGRADHAGTTRLADRNDPMLPFAATVLAARAAAEEHGAVATVGKVHVSPNGSNAIPSRVRAWLDARAPDEAALRAVTDAVDAAARSAAVEHGVFQATYQESYSPVVNFRSGLRDRVAALAGADGAPAPVLPTGAGHDAGVLSTAVPTAMLFVRNPTGISHAPQEHAEPADRHRGVAALTDVLADLACDDTA</sequence>
<dbReference type="PIRSF" id="PIRSF001235">
    <property type="entry name" value="Amidase_carbamoylase"/>
    <property type="match status" value="1"/>
</dbReference>